<dbReference type="Pfam" id="PF00071">
    <property type="entry name" value="Ras"/>
    <property type="match status" value="1"/>
</dbReference>
<dbReference type="Proteomes" id="UP001146793">
    <property type="component" value="Unassembled WGS sequence"/>
</dbReference>
<dbReference type="PROSITE" id="PS51419">
    <property type="entry name" value="RAB"/>
    <property type="match status" value="1"/>
</dbReference>
<protein>
    <submittedName>
        <fullName evidence="3">Ras and ef-hand domain-containing protein</fullName>
    </submittedName>
</protein>
<dbReference type="EMBL" id="JANTQA010000047">
    <property type="protein sequence ID" value="KAJ3432013.1"/>
    <property type="molecule type" value="Genomic_DNA"/>
</dbReference>
<dbReference type="PANTHER" id="PTHR47977">
    <property type="entry name" value="RAS-RELATED PROTEIN RAB"/>
    <property type="match status" value="1"/>
</dbReference>
<evidence type="ECO:0000256" key="1">
    <source>
        <dbReference type="ARBA" id="ARBA00022741"/>
    </source>
</evidence>
<dbReference type="NCBIfam" id="TIGR00231">
    <property type="entry name" value="small_GTP"/>
    <property type="match status" value="1"/>
</dbReference>
<comment type="caution">
    <text evidence="3">The sequence shown here is derived from an EMBL/GenBank/DDBJ whole genome shotgun (WGS) entry which is preliminary data.</text>
</comment>
<dbReference type="InterPro" id="IPR005225">
    <property type="entry name" value="Small_GTP-bd"/>
</dbReference>
<dbReference type="Gene3D" id="3.40.50.300">
    <property type="entry name" value="P-loop containing nucleotide triphosphate hydrolases"/>
    <property type="match status" value="1"/>
</dbReference>
<sequence>MTDQPNLDYKIVLLGDSSVGKSSLVLRLCKGKFIENLEPTIGGSCVIQNIEIGEREVKLKIWDTAGQERFQSLTPLYYRGAKGALIVYDITNSGSYKRAKEWIRELIENGEQDAKIVLVGNKTDLETKVVEDITAQKFADKNGLEFFTTSAKTGEGVSQVFFALAQLLVGKNINNTENKNHLRKHSTNENLKNKNNNLNTVDLQTKKSKKKNKNCC</sequence>
<accession>A0AAV7YQG1</accession>
<evidence type="ECO:0000313" key="3">
    <source>
        <dbReference type="EMBL" id="KAJ3432013.1"/>
    </source>
</evidence>
<dbReference type="PROSITE" id="PS51421">
    <property type="entry name" value="RAS"/>
    <property type="match status" value="1"/>
</dbReference>
<dbReference type="GO" id="GO:0005525">
    <property type="term" value="F:GTP binding"/>
    <property type="evidence" value="ECO:0007669"/>
    <property type="project" value="UniProtKB-KW"/>
</dbReference>
<dbReference type="InterPro" id="IPR050227">
    <property type="entry name" value="Rab"/>
</dbReference>
<dbReference type="InterPro" id="IPR001806">
    <property type="entry name" value="Small_GTPase"/>
</dbReference>
<dbReference type="SMART" id="SM00174">
    <property type="entry name" value="RHO"/>
    <property type="match status" value="1"/>
</dbReference>
<reference evidence="3" key="1">
    <citation type="submission" date="2022-08" db="EMBL/GenBank/DDBJ databases">
        <title>Novel sulphate-reducing endosymbionts in the free-living metamonad Anaeramoeba.</title>
        <authorList>
            <person name="Jerlstrom-Hultqvist J."/>
            <person name="Cepicka I."/>
            <person name="Gallot-Lavallee L."/>
            <person name="Salas-Leiva D."/>
            <person name="Curtis B.A."/>
            <person name="Zahonova K."/>
            <person name="Pipaliya S."/>
            <person name="Dacks J."/>
            <person name="Roger A.J."/>
        </authorList>
    </citation>
    <scope>NUCLEOTIDE SEQUENCE</scope>
    <source>
        <strain evidence="3">Busselton2</strain>
    </source>
</reference>
<dbReference type="SMART" id="SM00176">
    <property type="entry name" value="RAN"/>
    <property type="match status" value="1"/>
</dbReference>
<evidence type="ECO:0000256" key="2">
    <source>
        <dbReference type="ARBA" id="ARBA00023134"/>
    </source>
</evidence>
<dbReference type="SMART" id="SM00177">
    <property type="entry name" value="ARF"/>
    <property type="match status" value="1"/>
</dbReference>
<proteinExistence type="predicted"/>
<dbReference type="GO" id="GO:0003924">
    <property type="term" value="F:GTPase activity"/>
    <property type="evidence" value="ECO:0007669"/>
    <property type="project" value="InterPro"/>
</dbReference>
<dbReference type="AlphaFoldDB" id="A0AAV7YQG1"/>
<evidence type="ECO:0000313" key="4">
    <source>
        <dbReference type="Proteomes" id="UP001146793"/>
    </source>
</evidence>
<keyword evidence="1" id="KW-0547">Nucleotide-binding</keyword>
<dbReference type="PROSITE" id="PS51417">
    <property type="entry name" value="ARF"/>
    <property type="match status" value="1"/>
</dbReference>
<organism evidence="3 4">
    <name type="scientific">Anaeramoeba flamelloides</name>
    <dbReference type="NCBI Taxonomy" id="1746091"/>
    <lineage>
        <taxon>Eukaryota</taxon>
        <taxon>Metamonada</taxon>
        <taxon>Anaeramoebidae</taxon>
        <taxon>Anaeramoeba</taxon>
    </lineage>
</organism>
<dbReference type="PROSITE" id="PS51420">
    <property type="entry name" value="RHO"/>
    <property type="match status" value="1"/>
</dbReference>
<dbReference type="PRINTS" id="PR00449">
    <property type="entry name" value="RASTRNSFRMNG"/>
</dbReference>
<dbReference type="SUPFAM" id="SSF52540">
    <property type="entry name" value="P-loop containing nucleoside triphosphate hydrolases"/>
    <property type="match status" value="1"/>
</dbReference>
<dbReference type="FunFam" id="3.40.50.300:FF:000823">
    <property type="entry name" value="Small GTPase RAB, putative"/>
    <property type="match status" value="1"/>
</dbReference>
<name>A0AAV7YQG1_9EUKA</name>
<dbReference type="SMART" id="SM00173">
    <property type="entry name" value="RAS"/>
    <property type="match status" value="1"/>
</dbReference>
<gene>
    <name evidence="3" type="ORF">M0812_20942</name>
</gene>
<keyword evidence="2" id="KW-0342">GTP-binding</keyword>
<dbReference type="SMART" id="SM00175">
    <property type="entry name" value="RAB"/>
    <property type="match status" value="1"/>
</dbReference>
<dbReference type="InterPro" id="IPR027417">
    <property type="entry name" value="P-loop_NTPase"/>
</dbReference>